<dbReference type="Proteomes" id="UP000007364">
    <property type="component" value="Unassembled WGS sequence"/>
</dbReference>
<organism evidence="1 2">
    <name type="scientific">Galbibacter marinus</name>
    <dbReference type="NCBI Taxonomy" id="555500"/>
    <lineage>
        <taxon>Bacteria</taxon>
        <taxon>Pseudomonadati</taxon>
        <taxon>Bacteroidota</taxon>
        <taxon>Flavobacteriia</taxon>
        <taxon>Flavobacteriales</taxon>
        <taxon>Flavobacteriaceae</taxon>
        <taxon>Galbibacter</taxon>
    </lineage>
</organism>
<reference evidence="1 2" key="1">
    <citation type="journal article" date="2012" name="J. Bacteriol.">
        <title>Genome Sequence of Galbibacter marinum Type Strain ck-I2-15.</title>
        <authorList>
            <person name="Lai Q."/>
            <person name="Li C."/>
            <person name="Shao Z."/>
        </authorList>
    </citation>
    <scope>NUCLEOTIDE SEQUENCE [LARGE SCALE GENOMIC DNA]</scope>
    <source>
        <strain evidence="2">ck-I2-15</strain>
    </source>
</reference>
<name>K2P0F3_9FLAO</name>
<comment type="caution">
    <text evidence="1">The sequence shown here is derived from an EMBL/GenBank/DDBJ whole genome shotgun (WGS) entry which is preliminary data.</text>
</comment>
<protein>
    <submittedName>
        <fullName evidence="1">Uncharacterized protein</fullName>
    </submittedName>
</protein>
<gene>
    <name evidence="1" type="ORF">I215_11803</name>
</gene>
<evidence type="ECO:0000313" key="2">
    <source>
        <dbReference type="Proteomes" id="UP000007364"/>
    </source>
</evidence>
<sequence length="67" mass="7933">MMGCQLMLLLLFIVFSLWKNQITIKREIHQGNPAFKKFYRTLLLFNDDSQIGCFCQLNIFVNFEEIG</sequence>
<proteinExistence type="predicted"/>
<accession>K2P0F3</accession>
<dbReference type="STRING" id="555500.I215_11803"/>
<dbReference type="AlphaFoldDB" id="K2P0F3"/>
<keyword evidence="2" id="KW-1185">Reference proteome</keyword>
<dbReference type="EMBL" id="AMSG01000019">
    <property type="protein sequence ID" value="EKF54533.1"/>
    <property type="molecule type" value="Genomic_DNA"/>
</dbReference>
<evidence type="ECO:0000313" key="1">
    <source>
        <dbReference type="EMBL" id="EKF54533.1"/>
    </source>
</evidence>